<evidence type="ECO:0000313" key="1">
    <source>
        <dbReference type="EMBL" id="EXL89783.1"/>
    </source>
</evidence>
<dbReference type="AlphaFoldDB" id="X0ILM9"/>
<sequence length="46" mass="5420">MNLSMPLSMILVWTKKRLSLTTSERLLLRCEQNSLKVVFLRKLSKL</sequence>
<reference evidence="1" key="2">
    <citation type="submission" date="2014-03" db="EMBL/GenBank/DDBJ databases">
        <title>The Genome Annotation of Fusarium oxysporum II5.</title>
        <authorList>
            <consortium name="The Broad Institute Genomics Platform"/>
            <person name="Ma L.-J."/>
            <person name="Corby-Kistler H."/>
            <person name="Broz K."/>
            <person name="Gale L.R."/>
            <person name="Jonkers W."/>
            <person name="O'Donnell K."/>
            <person name="Ploetz R."/>
            <person name="Steinberg C."/>
            <person name="Schwartz D.C."/>
            <person name="VanEtten H."/>
            <person name="Zhou S."/>
            <person name="Young S.K."/>
            <person name="Zeng Q."/>
            <person name="Gargeya S."/>
            <person name="Fitzgerald M."/>
            <person name="Abouelleil A."/>
            <person name="Alvarado L."/>
            <person name="Chapman S.B."/>
            <person name="Gainer-Dewar J."/>
            <person name="Goldberg J."/>
            <person name="Griggs A."/>
            <person name="Gujja S."/>
            <person name="Hansen M."/>
            <person name="Howarth C."/>
            <person name="Imamovic A."/>
            <person name="Ireland A."/>
            <person name="Larimer J."/>
            <person name="McCowan C."/>
            <person name="Murphy C."/>
            <person name="Pearson M."/>
            <person name="Poon T.W."/>
            <person name="Priest M."/>
            <person name="Roberts A."/>
            <person name="Saif S."/>
            <person name="Shea T."/>
            <person name="Sykes S."/>
            <person name="Wortman J."/>
            <person name="Nusbaum C."/>
            <person name="Birren B."/>
        </authorList>
    </citation>
    <scope>NUCLEOTIDE SEQUENCE</scope>
    <source>
        <strain evidence="1">54006</strain>
    </source>
</reference>
<dbReference type="HOGENOM" id="CLU_3191379_0_0_1"/>
<dbReference type="GeneID" id="42042108"/>
<protein>
    <submittedName>
        <fullName evidence="1">Uncharacterized protein</fullName>
    </submittedName>
</protein>
<reference evidence="1" key="1">
    <citation type="submission" date="2011-11" db="EMBL/GenBank/DDBJ databases">
        <title>The Genome Sequence of Fusarium oxysporum II5.</title>
        <authorList>
            <consortium name="The Broad Institute Genome Sequencing Platform"/>
            <person name="Ma L.-J."/>
            <person name="Gale L.R."/>
            <person name="Schwartz D.C."/>
            <person name="Zhou S."/>
            <person name="Corby-Kistler H."/>
            <person name="Young S.K."/>
            <person name="Zeng Q."/>
            <person name="Gargeya S."/>
            <person name="Fitzgerald M."/>
            <person name="Haas B."/>
            <person name="Abouelleil A."/>
            <person name="Alvarado L."/>
            <person name="Arachchi H.M."/>
            <person name="Berlin A."/>
            <person name="Brown A."/>
            <person name="Chapman S.B."/>
            <person name="Chen Z."/>
            <person name="Dunbar C."/>
            <person name="Freedman E."/>
            <person name="Gearin G."/>
            <person name="Goldberg J."/>
            <person name="Griggs A."/>
            <person name="Gujja S."/>
            <person name="Heiman D."/>
            <person name="Howarth C."/>
            <person name="Larson L."/>
            <person name="Lui A."/>
            <person name="MacDonald P.J.P."/>
            <person name="Montmayeur A."/>
            <person name="Murphy C."/>
            <person name="Neiman D."/>
            <person name="Pearson M."/>
            <person name="Priest M."/>
            <person name="Roberts A."/>
            <person name="Saif S."/>
            <person name="Shea T."/>
            <person name="Shenoy N."/>
            <person name="Sisk P."/>
            <person name="Stolte C."/>
            <person name="Sykes S."/>
            <person name="Wortman J."/>
            <person name="Nusbaum C."/>
            <person name="Birren B."/>
        </authorList>
    </citation>
    <scope>NUCLEOTIDE SEQUENCE [LARGE SCALE GENOMIC DNA]</scope>
    <source>
        <strain evidence="1">54006</strain>
    </source>
</reference>
<dbReference type="Proteomes" id="UP000030685">
    <property type="component" value="Unassembled WGS sequence"/>
</dbReference>
<proteinExistence type="predicted"/>
<dbReference type="EMBL" id="KK036377">
    <property type="protein sequence ID" value="EXL89783.1"/>
    <property type="molecule type" value="Genomic_DNA"/>
</dbReference>
<dbReference type="RefSeq" id="XP_031051873.1">
    <property type="nucleotide sequence ID" value="XM_031218413.1"/>
</dbReference>
<organism evidence="1">
    <name type="scientific">Fusarium odoratissimum (strain NRRL 54006)</name>
    <dbReference type="NCBI Taxonomy" id="1089451"/>
    <lineage>
        <taxon>Eukaryota</taxon>
        <taxon>Fungi</taxon>
        <taxon>Dikarya</taxon>
        <taxon>Ascomycota</taxon>
        <taxon>Pezizomycotina</taxon>
        <taxon>Sordariomycetes</taxon>
        <taxon>Hypocreomycetidae</taxon>
        <taxon>Hypocreales</taxon>
        <taxon>Nectriaceae</taxon>
        <taxon>Fusarium</taxon>
        <taxon>Fusarium oxysporum species complex</taxon>
        <taxon>Fusarium oxysporum f. sp. cubense (strain race 4)</taxon>
    </lineage>
</organism>
<gene>
    <name evidence="1" type="ORF">FOIG_16933</name>
</gene>
<accession>X0ILM9</accession>
<name>X0ILM9_FUSO5</name>
<dbReference type="VEuPathDB" id="FungiDB:FOIG_16933"/>